<dbReference type="RefSeq" id="WP_306838189.1">
    <property type="nucleotide sequence ID" value="NZ_JAUSRA010000001.1"/>
</dbReference>
<evidence type="ECO:0000313" key="2">
    <source>
        <dbReference type="EMBL" id="MDP9799371.1"/>
    </source>
</evidence>
<sequence length="54" mass="5679">MRRKVPPARVVRLTADLVLDERTGLVVPARGLVGPAGARAPEPPAAGRERVPDA</sequence>
<protein>
    <submittedName>
        <fullName evidence="2">Uncharacterized protein</fullName>
    </submittedName>
</protein>
<evidence type="ECO:0000313" key="3">
    <source>
        <dbReference type="Proteomes" id="UP001240984"/>
    </source>
</evidence>
<keyword evidence="3" id="KW-1185">Reference proteome</keyword>
<name>A0ABT9N7Z0_9ACTN</name>
<dbReference type="EMBL" id="JAUSRA010000001">
    <property type="protein sequence ID" value="MDP9799371.1"/>
    <property type="molecule type" value="Genomic_DNA"/>
</dbReference>
<organism evidence="2 3">
    <name type="scientific">Catenuloplanes nepalensis</name>
    <dbReference type="NCBI Taxonomy" id="587533"/>
    <lineage>
        <taxon>Bacteria</taxon>
        <taxon>Bacillati</taxon>
        <taxon>Actinomycetota</taxon>
        <taxon>Actinomycetes</taxon>
        <taxon>Micromonosporales</taxon>
        <taxon>Micromonosporaceae</taxon>
        <taxon>Catenuloplanes</taxon>
    </lineage>
</organism>
<proteinExistence type="predicted"/>
<reference evidence="2 3" key="1">
    <citation type="submission" date="2023-07" db="EMBL/GenBank/DDBJ databases">
        <title>Sequencing the genomes of 1000 actinobacteria strains.</title>
        <authorList>
            <person name="Klenk H.-P."/>
        </authorList>
    </citation>
    <scope>NUCLEOTIDE SEQUENCE [LARGE SCALE GENOMIC DNA]</scope>
    <source>
        <strain evidence="2 3">DSM 44710</strain>
    </source>
</reference>
<feature type="region of interest" description="Disordered" evidence="1">
    <location>
        <begin position="32"/>
        <end position="54"/>
    </location>
</feature>
<evidence type="ECO:0000256" key="1">
    <source>
        <dbReference type="SAM" id="MobiDB-lite"/>
    </source>
</evidence>
<gene>
    <name evidence="2" type="ORF">J2S43_007883</name>
</gene>
<accession>A0ABT9N7Z0</accession>
<comment type="caution">
    <text evidence="2">The sequence shown here is derived from an EMBL/GenBank/DDBJ whole genome shotgun (WGS) entry which is preliminary data.</text>
</comment>
<dbReference type="Proteomes" id="UP001240984">
    <property type="component" value="Unassembled WGS sequence"/>
</dbReference>